<feature type="domain" description="UvrD-like helicase C-terminal" evidence="15">
    <location>
        <begin position="313"/>
        <end position="625"/>
    </location>
</feature>
<dbReference type="CDD" id="cd17932">
    <property type="entry name" value="DEXQc_UvrD"/>
    <property type="match status" value="1"/>
</dbReference>
<feature type="binding site" evidence="12">
    <location>
        <begin position="50"/>
        <end position="57"/>
    </location>
    <ligand>
        <name>ATP</name>
        <dbReference type="ChEBI" id="CHEBI:30616"/>
    </ligand>
</feature>
<dbReference type="EMBL" id="FUXX01000001">
    <property type="protein sequence ID" value="SKA56775.1"/>
    <property type="molecule type" value="Genomic_DNA"/>
</dbReference>
<dbReference type="PROSITE" id="PS51198">
    <property type="entry name" value="UVRD_HELICASE_ATP_BIND"/>
    <property type="match status" value="1"/>
</dbReference>
<keyword evidence="2 12" id="KW-0547">Nucleotide-binding</keyword>
<feature type="domain" description="UvrD-like helicase ATP-binding" evidence="14">
    <location>
        <begin position="29"/>
        <end position="312"/>
    </location>
</feature>
<comment type="similarity">
    <text evidence="1">Belongs to the helicase family. UvrD subfamily.</text>
</comment>
<dbReference type="AlphaFoldDB" id="A0A1T4UVX9"/>
<evidence type="ECO:0000256" key="1">
    <source>
        <dbReference type="ARBA" id="ARBA00009922"/>
    </source>
</evidence>
<evidence type="ECO:0000256" key="2">
    <source>
        <dbReference type="ARBA" id="ARBA00022741"/>
    </source>
</evidence>
<evidence type="ECO:0000256" key="7">
    <source>
        <dbReference type="ARBA" id="ARBA00023235"/>
    </source>
</evidence>
<dbReference type="InterPro" id="IPR013986">
    <property type="entry name" value="DExx_box_DNA_helicase_dom_sf"/>
</dbReference>
<dbReference type="GO" id="GO:0000725">
    <property type="term" value="P:recombinational repair"/>
    <property type="evidence" value="ECO:0007669"/>
    <property type="project" value="TreeGrafter"/>
</dbReference>
<evidence type="ECO:0000256" key="6">
    <source>
        <dbReference type="ARBA" id="ARBA00023125"/>
    </source>
</evidence>
<dbReference type="Pfam" id="PF13361">
    <property type="entry name" value="UvrD_C"/>
    <property type="match status" value="1"/>
</dbReference>
<reference evidence="17" key="1">
    <citation type="submission" date="2017-02" db="EMBL/GenBank/DDBJ databases">
        <authorList>
            <person name="Varghese N."/>
            <person name="Submissions S."/>
        </authorList>
    </citation>
    <scope>NUCLEOTIDE SEQUENCE [LARGE SCALE GENOMIC DNA]</scope>
    <source>
        <strain evidence="17">DSM 3072</strain>
    </source>
</reference>
<dbReference type="Proteomes" id="UP000242432">
    <property type="component" value="Unassembled WGS sequence"/>
</dbReference>
<dbReference type="Gene3D" id="1.10.10.160">
    <property type="match status" value="1"/>
</dbReference>
<evidence type="ECO:0000256" key="12">
    <source>
        <dbReference type="PROSITE-ProRule" id="PRU00560"/>
    </source>
</evidence>
<protein>
    <recommendedName>
        <fullName evidence="9">DNA 3'-5' helicase</fullName>
        <ecNumber evidence="9">5.6.2.4</ecNumber>
    </recommendedName>
    <alternativeName>
        <fullName evidence="10">DNA 3'-5' helicase II</fullName>
    </alternativeName>
</protein>
<evidence type="ECO:0000256" key="9">
    <source>
        <dbReference type="ARBA" id="ARBA00034808"/>
    </source>
</evidence>
<dbReference type="GO" id="GO:0005829">
    <property type="term" value="C:cytosol"/>
    <property type="evidence" value="ECO:0007669"/>
    <property type="project" value="TreeGrafter"/>
</dbReference>
<dbReference type="RefSeq" id="WP_078927748.1">
    <property type="nucleotide sequence ID" value="NZ_FUXX01000001.1"/>
</dbReference>
<evidence type="ECO:0000313" key="17">
    <source>
        <dbReference type="Proteomes" id="UP000242432"/>
    </source>
</evidence>
<comment type="catalytic activity">
    <reaction evidence="11">
        <text>ATP + H2O = ADP + phosphate + H(+)</text>
        <dbReference type="Rhea" id="RHEA:13065"/>
        <dbReference type="ChEBI" id="CHEBI:15377"/>
        <dbReference type="ChEBI" id="CHEBI:15378"/>
        <dbReference type="ChEBI" id="CHEBI:30616"/>
        <dbReference type="ChEBI" id="CHEBI:43474"/>
        <dbReference type="ChEBI" id="CHEBI:456216"/>
        <dbReference type="EC" id="5.6.2.4"/>
    </reaction>
</comment>
<gene>
    <name evidence="16" type="ORF">SAMN02745213_00076</name>
</gene>
<comment type="catalytic activity">
    <reaction evidence="8">
        <text>Couples ATP hydrolysis with the unwinding of duplex DNA by translocating in the 3'-5' direction.</text>
        <dbReference type="EC" id="5.6.2.4"/>
    </reaction>
</comment>
<dbReference type="Gene3D" id="1.10.486.10">
    <property type="entry name" value="PCRA, domain 4"/>
    <property type="match status" value="1"/>
</dbReference>
<dbReference type="Pfam" id="PF00580">
    <property type="entry name" value="UvrD-helicase"/>
    <property type="match status" value="1"/>
</dbReference>
<dbReference type="STRING" id="83771.SAMN02910357_00992"/>
<dbReference type="GO" id="GO:0003677">
    <property type="term" value="F:DNA binding"/>
    <property type="evidence" value="ECO:0007669"/>
    <property type="project" value="UniProtKB-KW"/>
</dbReference>
<evidence type="ECO:0000259" key="15">
    <source>
        <dbReference type="PROSITE" id="PS51217"/>
    </source>
</evidence>
<dbReference type="GO" id="GO:0016887">
    <property type="term" value="F:ATP hydrolysis activity"/>
    <property type="evidence" value="ECO:0007669"/>
    <property type="project" value="RHEA"/>
</dbReference>
<evidence type="ECO:0000256" key="8">
    <source>
        <dbReference type="ARBA" id="ARBA00034617"/>
    </source>
</evidence>
<proteinExistence type="inferred from homology"/>
<evidence type="ECO:0000256" key="5">
    <source>
        <dbReference type="ARBA" id="ARBA00022840"/>
    </source>
</evidence>
<evidence type="ECO:0000256" key="11">
    <source>
        <dbReference type="ARBA" id="ARBA00048988"/>
    </source>
</evidence>
<evidence type="ECO:0000256" key="3">
    <source>
        <dbReference type="ARBA" id="ARBA00022801"/>
    </source>
</evidence>
<keyword evidence="7" id="KW-0413">Isomerase</keyword>
<sequence length="720" mass="81298">MQDNSLYDMENSLLEDALDADPQADRILEGLNESQHEAVSSELRNMLIIAGAGTGKTRVLVSRIAWLIKHFHIAPRNIMAVTFTNKAATEMRERLALMVGNSVQMSLWANTFHSICLRLLRAYASYAGLIPGFTILDTDSQVSLVKRLMKDMNIDTKEFKPSDIASNISKQKENGIRALAFSKMISAKSPDYVKVTSQVYNVYERVCNQENSVDFSELLLRTVELLENNQEIRELQHRRFKEILVDEFQDTNAIQYRFLRLIAGPDSHVLVVGDDDQSIYGWRGADVSNMRKFLKDFSNVKEVLLALNYRSTQKILDVANTIIGFNSDRLMEKVLKGNFGEGEKVRILNCANNKTESSAVSERIASLHESGVAYRDIAILYRNNYLSLDFEQTLLRKHIPFVIYGGQKFFERAEILDAIAYMRILVNEDDDTALLRIINTPSRKIGPKVVDGLRTIANERNCSLIKAMRLLEAHVHSDNVDKTLASLYKKVAVFCDLLKVLKEKKESLSLSAFADEMLRITGLYQFYQEKDFKEGKDNEEHSRYANLGMLISNIKEFESNSTAPAVSDESAPESTADSDEKKEEDPLLTYLSNITLVSTGELNEDGETASGTDAVNLMTMHSSKGLEFKYVFLVGFEKDILPSRMCAFSDKSLAEERRLAYVGVTRAKTALYISYSQNRSLFGKVEATGASSFLRELVREYKGKHDVPLTIESISSASYY</sequence>
<dbReference type="PANTHER" id="PTHR11070">
    <property type="entry name" value="UVRD / RECB / PCRA DNA HELICASE FAMILY MEMBER"/>
    <property type="match status" value="1"/>
</dbReference>
<name>A0A1T4UVX9_9GAMM</name>
<dbReference type="InterPro" id="IPR027417">
    <property type="entry name" value="P-loop_NTPase"/>
</dbReference>
<dbReference type="InterPro" id="IPR000212">
    <property type="entry name" value="DNA_helicase_UvrD/REP"/>
</dbReference>
<dbReference type="GO" id="GO:0005524">
    <property type="term" value="F:ATP binding"/>
    <property type="evidence" value="ECO:0007669"/>
    <property type="project" value="UniProtKB-UniRule"/>
</dbReference>
<dbReference type="EC" id="5.6.2.4" evidence="9"/>
<keyword evidence="17" id="KW-1185">Reference proteome</keyword>
<evidence type="ECO:0000256" key="4">
    <source>
        <dbReference type="ARBA" id="ARBA00022806"/>
    </source>
</evidence>
<evidence type="ECO:0000313" key="16">
    <source>
        <dbReference type="EMBL" id="SKA56775.1"/>
    </source>
</evidence>
<dbReference type="SUPFAM" id="SSF52540">
    <property type="entry name" value="P-loop containing nucleoside triphosphate hydrolases"/>
    <property type="match status" value="1"/>
</dbReference>
<evidence type="ECO:0000259" key="14">
    <source>
        <dbReference type="PROSITE" id="PS51198"/>
    </source>
</evidence>
<evidence type="ECO:0000256" key="10">
    <source>
        <dbReference type="ARBA" id="ARBA00034923"/>
    </source>
</evidence>
<accession>A0A1T4UVX9</accession>
<dbReference type="Gene3D" id="3.40.50.300">
    <property type="entry name" value="P-loop containing nucleotide triphosphate hydrolases"/>
    <property type="match status" value="2"/>
</dbReference>
<keyword evidence="6" id="KW-0238">DNA-binding</keyword>
<dbReference type="InterPro" id="IPR014017">
    <property type="entry name" value="DNA_helicase_UvrD-like_C"/>
</dbReference>
<dbReference type="GO" id="GO:0043138">
    <property type="term" value="F:3'-5' DNA helicase activity"/>
    <property type="evidence" value="ECO:0007669"/>
    <property type="project" value="UniProtKB-EC"/>
</dbReference>
<keyword evidence="5 12" id="KW-0067">ATP-binding</keyword>
<organism evidence="16 17">
    <name type="scientific">Succinivibrio dextrinosolvens DSM 3072</name>
    <dbReference type="NCBI Taxonomy" id="1123324"/>
    <lineage>
        <taxon>Bacteria</taxon>
        <taxon>Pseudomonadati</taxon>
        <taxon>Pseudomonadota</taxon>
        <taxon>Gammaproteobacteria</taxon>
        <taxon>Aeromonadales</taxon>
        <taxon>Succinivibrionaceae</taxon>
        <taxon>Succinivibrio</taxon>
    </lineage>
</organism>
<dbReference type="PANTHER" id="PTHR11070:SF2">
    <property type="entry name" value="ATP-DEPENDENT DNA HELICASE SRS2"/>
    <property type="match status" value="1"/>
</dbReference>
<keyword evidence="4 12" id="KW-0347">Helicase</keyword>
<dbReference type="InterPro" id="IPR014016">
    <property type="entry name" value="UvrD-like_ATP-bd"/>
</dbReference>
<evidence type="ECO:0000256" key="13">
    <source>
        <dbReference type="SAM" id="MobiDB-lite"/>
    </source>
</evidence>
<keyword evidence="3 12" id="KW-0378">Hydrolase</keyword>
<dbReference type="GO" id="GO:0033202">
    <property type="term" value="C:DNA helicase complex"/>
    <property type="evidence" value="ECO:0007669"/>
    <property type="project" value="TreeGrafter"/>
</dbReference>
<feature type="region of interest" description="Disordered" evidence="13">
    <location>
        <begin position="562"/>
        <end position="583"/>
    </location>
</feature>
<dbReference type="PROSITE" id="PS51217">
    <property type="entry name" value="UVRD_HELICASE_CTER"/>
    <property type="match status" value="1"/>
</dbReference>